<gene>
    <name evidence="1" type="ORF">MCC10076_0910</name>
</gene>
<proteinExistence type="predicted"/>
<protein>
    <submittedName>
        <fullName evidence="1">Uncharacterized protein</fullName>
    </submittedName>
</protein>
<accession>A0A4R0U2R0</accession>
<dbReference type="Proteomes" id="UP000292751">
    <property type="component" value="Unassembled WGS sequence"/>
</dbReference>
<evidence type="ECO:0000313" key="2">
    <source>
        <dbReference type="Proteomes" id="UP000292751"/>
    </source>
</evidence>
<reference evidence="1 2" key="1">
    <citation type="journal article" date="2018" name="Sci. Rep.">
        <title>Genomic diversity and distribution of Bifidobacterium longum subsp. longum across the human lifespan.</title>
        <authorList>
            <person name="Odamaki T."/>
            <person name="Bottacini F."/>
            <person name="Kato K."/>
            <person name="Mitsuyama E."/>
            <person name="Yoshida K."/>
            <person name="Horigome A."/>
            <person name="Xiao J.Z."/>
            <person name="van Sinderen D."/>
        </authorList>
    </citation>
    <scope>NUCLEOTIDE SEQUENCE [LARGE SCALE GENOMIC DNA]</scope>
    <source>
        <strain evidence="1 2">MCC10076</strain>
    </source>
</reference>
<dbReference type="AlphaFoldDB" id="A0A4R0U2R0"/>
<evidence type="ECO:0000313" key="1">
    <source>
        <dbReference type="EMBL" id="TCE99277.1"/>
    </source>
</evidence>
<dbReference type="RefSeq" id="WP_131234413.1">
    <property type="nucleotide sequence ID" value="NZ_SHRX01000012.1"/>
</dbReference>
<organism evidence="1 2">
    <name type="scientific">Bifidobacterium longum subsp. longum</name>
    <dbReference type="NCBI Taxonomy" id="1679"/>
    <lineage>
        <taxon>Bacteria</taxon>
        <taxon>Bacillati</taxon>
        <taxon>Actinomycetota</taxon>
        <taxon>Actinomycetes</taxon>
        <taxon>Bifidobacteriales</taxon>
        <taxon>Bifidobacteriaceae</taxon>
        <taxon>Bifidobacterium</taxon>
    </lineage>
</organism>
<name>A0A4R0U2R0_BIFLL</name>
<sequence>MNDYYKFLGYTADYRARYERMTWWKLRRQWFKDVIDAVKRKLIRRDDTNLRAVLDYKEWRSNQDFENGYWFNGNEVIK</sequence>
<comment type="caution">
    <text evidence="1">The sequence shown here is derived from an EMBL/GenBank/DDBJ whole genome shotgun (WGS) entry which is preliminary data.</text>
</comment>
<dbReference type="EMBL" id="SHRX01000012">
    <property type="protein sequence ID" value="TCE99277.1"/>
    <property type="molecule type" value="Genomic_DNA"/>
</dbReference>